<proteinExistence type="predicted"/>
<dbReference type="HOGENOM" id="CLU_1129037_0_0_1"/>
<keyword evidence="1" id="KW-0472">Membrane</keyword>
<accession>N1PGW1</accession>
<organism evidence="2 3">
    <name type="scientific">Dothistroma septosporum (strain NZE10 / CBS 128990)</name>
    <name type="common">Red band needle blight fungus</name>
    <name type="synonym">Mycosphaerella pini</name>
    <dbReference type="NCBI Taxonomy" id="675120"/>
    <lineage>
        <taxon>Eukaryota</taxon>
        <taxon>Fungi</taxon>
        <taxon>Dikarya</taxon>
        <taxon>Ascomycota</taxon>
        <taxon>Pezizomycotina</taxon>
        <taxon>Dothideomycetes</taxon>
        <taxon>Dothideomycetidae</taxon>
        <taxon>Mycosphaerellales</taxon>
        <taxon>Mycosphaerellaceae</taxon>
        <taxon>Dothistroma</taxon>
    </lineage>
</organism>
<reference evidence="3" key="1">
    <citation type="journal article" date="2012" name="PLoS Genet.">
        <title>The genomes of the fungal plant pathogens Cladosporium fulvum and Dothistroma septosporum reveal adaptation to different hosts and lifestyles but also signatures of common ancestry.</title>
        <authorList>
            <person name="de Wit P.J.G.M."/>
            <person name="van der Burgt A."/>
            <person name="Oekmen B."/>
            <person name="Stergiopoulos I."/>
            <person name="Abd-Elsalam K.A."/>
            <person name="Aerts A.L."/>
            <person name="Bahkali A.H."/>
            <person name="Beenen H.G."/>
            <person name="Chettri P."/>
            <person name="Cox M.P."/>
            <person name="Datema E."/>
            <person name="de Vries R.P."/>
            <person name="Dhillon B."/>
            <person name="Ganley A.R."/>
            <person name="Griffiths S.A."/>
            <person name="Guo Y."/>
            <person name="Hamelin R.C."/>
            <person name="Henrissat B."/>
            <person name="Kabir M.S."/>
            <person name="Jashni M.K."/>
            <person name="Kema G."/>
            <person name="Klaubauf S."/>
            <person name="Lapidus A."/>
            <person name="Levasseur A."/>
            <person name="Lindquist E."/>
            <person name="Mehrabi R."/>
            <person name="Ohm R.A."/>
            <person name="Owen T.J."/>
            <person name="Salamov A."/>
            <person name="Schwelm A."/>
            <person name="Schijlen E."/>
            <person name="Sun H."/>
            <person name="van den Burg H.A."/>
            <person name="van Ham R.C.H.J."/>
            <person name="Zhang S."/>
            <person name="Goodwin S.B."/>
            <person name="Grigoriev I.V."/>
            <person name="Collemare J."/>
            <person name="Bradshaw R.E."/>
        </authorList>
    </citation>
    <scope>NUCLEOTIDE SEQUENCE [LARGE SCALE GENOMIC DNA]</scope>
    <source>
        <strain evidence="3">NZE10 / CBS 128990</strain>
    </source>
</reference>
<feature type="transmembrane region" description="Helical" evidence="1">
    <location>
        <begin position="166"/>
        <end position="189"/>
    </location>
</feature>
<keyword evidence="1" id="KW-0812">Transmembrane</keyword>
<evidence type="ECO:0000256" key="1">
    <source>
        <dbReference type="SAM" id="Phobius"/>
    </source>
</evidence>
<name>N1PGW1_DOTSN</name>
<evidence type="ECO:0000313" key="3">
    <source>
        <dbReference type="Proteomes" id="UP000016933"/>
    </source>
</evidence>
<evidence type="ECO:0000313" key="2">
    <source>
        <dbReference type="EMBL" id="EME41858.1"/>
    </source>
</evidence>
<gene>
    <name evidence="2" type="ORF">DOTSEDRAFT_37170</name>
</gene>
<dbReference type="Proteomes" id="UP000016933">
    <property type="component" value="Unassembled WGS sequence"/>
</dbReference>
<sequence length="246" mass="26456">MAVGEEKYVLSSTVWHQNRNANSQTAQEPISHTEKTKCLDSTAAAKAWTLEQYASQYEYTRRTDIEAGAWRRLFRAFPSGQAKPLDSELRHGRRDAIARVRLVSQKAGTRYAIRGKHCAAQSPLQGIDALKCPAQQSKHTKYPQVLRYSHAACNASYCHLRTLIGLVLRIALLATVTADFLDVALFGPVTKQAGEVLAIVPMGVDAANLIVLLAVPLLGGGVAAALGAVLLVVADDGHCGSSLGIL</sequence>
<dbReference type="AlphaFoldDB" id="N1PGW1"/>
<dbReference type="EMBL" id="KB446542">
    <property type="protein sequence ID" value="EME41858.1"/>
    <property type="molecule type" value="Genomic_DNA"/>
</dbReference>
<feature type="transmembrane region" description="Helical" evidence="1">
    <location>
        <begin position="209"/>
        <end position="233"/>
    </location>
</feature>
<protein>
    <submittedName>
        <fullName evidence="2">Uncharacterized protein</fullName>
    </submittedName>
</protein>
<keyword evidence="3" id="KW-1185">Reference proteome</keyword>
<reference evidence="2 3" key="2">
    <citation type="journal article" date="2012" name="PLoS Pathog.">
        <title>Diverse lifestyles and strategies of plant pathogenesis encoded in the genomes of eighteen Dothideomycetes fungi.</title>
        <authorList>
            <person name="Ohm R.A."/>
            <person name="Feau N."/>
            <person name="Henrissat B."/>
            <person name="Schoch C.L."/>
            <person name="Horwitz B.A."/>
            <person name="Barry K.W."/>
            <person name="Condon B.J."/>
            <person name="Copeland A.C."/>
            <person name="Dhillon B."/>
            <person name="Glaser F."/>
            <person name="Hesse C.N."/>
            <person name="Kosti I."/>
            <person name="LaButti K."/>
            <person name="Lindquist E.A."/>
            <person name="Lucas S."/>
            <person name="Salamov A.A."/>
            <person name="Bradshaw R.E."/>
            <person name="Ciuffetti L."/>
            <person name="Hamelin R.C."/>
            <person name="Kema G.H.J."/>
            <person name="Lawrence C."/>
            <person name="Scott J.A."/>
            <person name="Spatafora J.W."/>
            <person name="Turgeon B.G."/>
            <person name="de Wit P.J.G.M."/>
            <person name="Zhong S."/>
            <person name="Goodwin S.B."/>
            <person name="Grigoriev I.V."/>
        </authorList>
    </citation>
    <scope>NUCLEOTIDE SEQUENCE [LARGE SCALE GENOMIC DNA]</scope>
    <source>
        <strain evidence="3">NZE10 / CBS 128990</strain>
    </source>
</reference>
<keyword evidence="1" id="KW-1133">Transmembrane helix</keyword>